<reference evidence="2" key="1">
    <citation type="submission" date="2013-03" db="EMBL/GenBank/DDBJ databases">
        <title>The Genome Sequence of Anopheles dirus WRAIR2.</title>
        <authorList>
            <consortium name="The Broad Institute Genomics Platform"/>
            <person name="Neafsey D.E."/>
            <person name="Walton C."/>
            <person name="Walker B."/>
            <person name="Young S.K."/>
            <person name="Zeng Q."/>
            <person name="Gargeya S."/>
            <person name="Fitzgerald M."/>
            <person name="Haas B."/>
            <person name="Abouelleil A."/>
            <person name="Allen A.W."/>
            <person name="Alvarado L."/>
            <person name="Arachchi H.M."/>
            <person name="Berlin A.M."/>
            <person name="Chapman S.B."/>
            <person name="Gainer-Dewar J."/>
            <person name="Goldberg J."/>
            <person name="Griggs A."/>
            <person name="Gujja S."/>
            <person name="Hansen M."/>
            <person name="Howarth C."/>
            <person name="Imamovic A."/>
            <person name="Ireland A."/>
            <person name="Larimer J."/>
            <person name="McCowan C."/>
            <person name="Murphy C."/>
            <person name="Pearson M."/>
            <person name="Poon T.W."/>
            <person name="Priest M."/>
            <person name="Roberts A."/>
            <person name="Saif S."/>
            <person name="Shea T."/>
            <person name="Sisk P."/>
            <person name="Sykes S."/>
            <person name="Wortman J."/>
            <person name="Nusbaum C."/>
            <person name="Birren B."/>
        </authorList>
    </citation>
    <scope>NUCLEOTIDE SEQUENCE [LARGE SCALE GENOMIC DNA]</scope>
    <source>
        <strain evidence="2">WRAIR2</strain>
    </source>
</reference>
<dbReference type="AlphaFoldDB" id="A0A182NY35"/>
<evidence type="ECO:0000313" key="2">
    <source>
        <dbReference type="Proteomes" id="UP000075884"/>
    </source>
</evidence>
<dbReference type="VEuPathDB" id="VectorBase:ADIR014741"/>
<name>A0A182NY35_9DIPT</name>
<protein>
    <submittedName>
        <fullName evidence="1">Uncharacterized protein</fullName>
    </submittedName>
</protein>
<sequence>MIYARALHIYHLLPLCCTHCRTDAEKKFSFFSPGVLCLCCVCVTGTRETA</sequence>
<accession>A0A182NY35</accession>
<proteinExistence type="predicted"/>
<organism evidence="1 2">
    <name type="scientific">Anopheles dirus</name>
    <dbReference type="NCBI Taxonomy" id="7168"/>
    <lineage>
        <taxon>Eukaryota</taxon>
        <taxon>Metazoa</taxon>
        <taxon>Ecdysozoa</taxon>
        <taxon>Arthropoda</taxon>
        <taxon>Hexapoda</taxon>
        <taxon>Insecta</taxon>
        <taxon>Pterygota</taxon>
        <taxon>Neoptera</taxon>
        <taxon>Endopterygota</taxon>
        <taxon>Diptera</taxon>
        <taxon>Nematocera</taxon>
        <taxon>Culicoidea</taxon>
        <taxon>Culicidae</taxon>
        <taxon>Anophelinae</taxon>
        <taxon>Anopheles</taxon>
    </lineage>
</organism>
<dbReference type="Proteomes" id="UP000075884">
    <property type="component" value="Unassembled WGS sequence"/>
</dbReference>
<evidence type="ECO:0000313" key="1">
    <source>
        <dbReference type="EnsemblMetazoa" id="ADIR014741-PA"/>
    </source>
</evidence>
<reference evidence="1" key="2">
    <citation type="submission" date="2020-05" db="UniProtKB">
        <authorList>
            <consortium name="EnsemblMetazoa"/>
        </authorList>
    </citation>
    <scope>IDENTIFICATION</scope>
    <source>
        <strain evidence="1">WRAIR2</strain>
    </source>
</reference>
<dbReference type="EnsemblMetazoa" id="ADIR014741-RA">
    <property type="protein sequence ID" value="ADIR014741-PA"/>
    <property type="gene ID" value="ADIR014741"/>
</dbReference>
<keyword evidence="2" id="KW-1185">Reference proteome</keyword>